<evidence type="ECO:0000313" key="2">
    <source>
        <dbReference type="Proteomes" id="UP000596661"/>
    </source>
</evidence>
<evidence type="ECO:0000313" key="1">
    <source>
        <dbReference type="EnsemblPlants" id="cds.evm.model.10.44"/>
    </source>
</evidence>
<dbReference type="AlphaFoldDB" id="A0A803QNT8"/>
<dbReference type="Gramene" id="evm.model.10.44">
    <property type="protein sequence ID" value="cds.evm.model.10.44"/>
    <property type="gene ID" value="evm.TU.10.44"/>
</dbReference>
<organism evidence="1 2">
    <name type="scientific">Cannabis sativa</name>
    <name type="common">Hemp</name>
    <name type="synonym">Marijuana</name>
    <dbReference type="NCBI Taxonomy" id="3483"/>
    <lineage>
        <taxon>Eukaryota</taxon>
        <taxon>Viridiplantae</taxon>
        <taxon>Streptophyta</taxon>
        <taxon>Embryophyta</taxon>
        <taxon>Tracheophyta</taxon>
        <taxon>Spermatophyta</taxon>
        <taxon>Magnoliopsida</taxon>
        <taxon>eudicotyledons</taxon>
        <taxon>Gunneridae</taxon>
        <taxon>Pentapetalae</taxon>
        <taxon>rosids</taxon>
        <taxon>fabids</taxon>
        <taxon>Rosales</taxon>
        <taxon>Cannabaceae</taxon>
        <taxon>Cannabis</taxon>
    </lineage>
</organism>
<accession>A0A803QNT8</accession>
<name>A0A803QNT8_CANSA</name>
<dbReference type="PANTHER" id="PTHR34222:SF40">
    <property type="match status" value="1"/>
</dbReference>
<sequence>MFLARLKVEFDKVRRRIISRQPLPPIGEVFSEVRREESRRSVMLGKKVIGIVVKCSSFAIVGGIYGRNINYSPKYDEKLWLWCDFCNKSRHTLKTCWKIHGKSWKGKAERPGRAMPMTNEVETSPFTKEQLDHLYPLLKTSSTSPGIPTVF</sequence>
<protein>
    <submittedName>
        <fullName evidence="1">Uncharacterized protein</fullName>
    </submittedName>
</protein>
<dbReference type="Proteomes" id="UP000596661">
    <property type="component" value="Unassembled WGS sequence"/>
</dbReference>
<keyword evidence="2" id="KW-1185">Reference proteome</keyword>
<dbReference type="EMBL" id="UZAU01000783">
    <property type="status" value="NOT_ANNOTATED_CDS"/>
    <property type="molecule type" value="Genomic_DNA"/>
</dbReference>
<reference evidence="1" key="1">
    <citation type="submission" date="2021-03" db="UniProtKB">
        <authorList>
            <consortium name="EnsemblPlants"/>
        </authorList>
    </citation>
    <scope>IDENTIFICATION</scope>
</reference>
<dbReference type="EnsemblPlants" id="evm.model.10.44">
    <property type="protein sequence ID" value="cds.evm.model.10.44"/>
    <property type="gene ID" value="evm.TU.10.44"/>
</dbReference>
<dbReference type="PANTHER" id="PTHR34222">
    <property type="entry name" value="GAG_PRE-INTEGRS DOMAIN-CONTAINING PROTEIN"/>
    <property type="match status" value="1"/>
</dbReference>
<proteinExistence type="predicted"/>